<accession>A0ABD8A8J0</accession>
<feature type="compositionally biased region" description="Low complexity" evidence="1">
    <location>
        <begin position="43"/>
        <end position="53"/>
    </location>
</feature>
<proteinExistence type="predicted"/>
<dbReference type="AlphaFoldDB" id="A0ABD8A8J0"/>
<reference evidence="2 3" key="1">
    <citation type="submission" date="2023-10" db="EMBL/GenBank/DDBJ databases">
        <title>The complete genome sequence of Methanoculleus palmolei DSM 4273.</title>
        <authorList>
            <person name="Lai S.-J."/>
            <person name="You Y.-T."/>
            <person name="Chen S.-C."/>
        </authorList>
    </citation>
    <scope>NUCLEOTIDE SEQUENCE [LARGE SCALE GENOMIC DNA]</scope>
    <source>
        <strain evidence="2 3">DSM 4273</strain>
    </source>
</reference>
<evidence type="ECO:0000256" key="1">
    <source>
        <dbReference type="SAM" id="MobiDB-lite"/>
    </source>
</evidence>
<protein>
    <submittedName>
        <fullName evidence="2">Uncharacterized protein</fullName>
    </submittedName>
</protein>
<keyword evidence="3" id="KW-1185">Reference proteome</keyword>
<name>A0ABD8A8J0_9EURY</name>
<feature type="region of interest" description="Disordered" evidence="1">
    <location>
        <begin position="21"/>
        <end position="53"/>
    </location>
</feature>
<organism evidence="2 3">
    <name type="scientific">Methanoculleus palmolei</name>
    <dbReference type="NCBI Taxonomy" id="72612"/>
    <lineage>
        <taxon>Archaea</taxon>
        <taxon>Methanobacteriati</taxon>
        <taxon>Methanobacteriota</taxon>
        <taxon>Stenosarchaea group</taxon>
        <taxon>Methanomicrobia</taxon>
        <taxon>Methanomicrobiales</taxon>
        <taxon>Methanomicrobiaceae</taxon>
        <taxon>Methanoculleus</taxon>
    </lineage>
</organism>
<evidence type="ECO:0000313" key="2">
    <source>
        <dbReference type="EMBL" id="WOX54911.1"/>
    </source>
</evidence>
<gene>
    <name evidence="2" type="ORF">R6Y95_05410</name>
</gene>
<evidence type="ECO:0000313" key="3">
    <source>
        <dbReference type="Proteomes" id="UP001626603"/>
    </source>
</evidence>
<dbReference type="Proteomes" id="UP001626603">
    <property type="component" value="Chromosome"/>
</dbReference>
<sequence length="53" mass="5326">MAAIPENSLAGGLIDAVATVTADPGTMNRRPPAHADRRGGARAEGSAGPTRRS</sequence>
<dbReference type="EMBL" id="CP137641">
    <property type="protein sequence ID" value="WOX54911.1"/>
    <property type="molecule type" value="Genomic_DNA"/>
</dbReference>